<reference evidence="1 2" key="1">
    <citation type="submission" date="2023-09" db="EMBL/GenBank/DDBJ databases">
        <title>Genomes of two closely related lineages of the louse Polyplax serrata with different host specificities.</title>
        <authorList>
            <person name="Martinu J."/>
            <person name="Tarabai H."/>
            <person name="Stefka J."/>
            <person name="Hypsa V."/>
        </authorList>
    </citation>
    <scope>NUCLEOTIDE SEQUENCE [LARGE SCALE GENOMIC DNA]</scope>
    <source>
        <strain evidence="1">98ZLc_SE</strain>
    </source>
</reference>
<gene>
    <name evidence="1" type="ORF">RUM44_008160</name>
</gene>
<sequence length="76" mass="8677">MYGFRDRQERELKVLENLDLHIAEKRGKCKPEQLVSDSHGHLTLFRVHLTVRDVDTGQAGEHWAAVKICTPGIVKV</sequence>
<protein>
    <submittedName>
        <fullName evidence="1">Uncharacterized protein</fullName>
    </submittedName>
</protein>
<comment type="caution">
    <text evidence="1">The sequence shown here is derived from an EMBL/GenBank/DDBJ whole genome shotgun (WGS) entry which is preliminary data.</text>
</comment>
<evidence type="ECO:0000313" key="1">
    <source>
        <dbReference type="EMBL" id="KAK6637738.1"/>
    </source>
</evidence>
<organism evidence="1 2">
    <name type="scientific">Polyplax serrata</name>
    <name type="common">Common mouse louse</name>
    <dbReference type="NCBI Taxonomy" id="468196"/>
    <lineage>
        <taxon>Eukaryota</taxon>
        <taxon>Metazoa</taxon>
        <taxon>Ecdysozoa</taxon>
        <taxon>Arthropoda</taxon>
        <taxon>Hexapoda</taxon>
        <taxon>Insecta</taxon>
        <taxon>Pterygota</taxon>
        <taxon>Neoptera</taxon>
        <taxon>Paraneoptera</taxon>
        <taxon>Psocodea</taxon>
        <taxon>Troctomorpha</taxon>
        <taxon>Phthiraptera</taxon>
        <taxon>Anoplura</taxon>
        <taxon>Polyplacidae</taxon>
        <taxon>Polyplax</taxon>
    </lineage>
</organism>
<accession>A0ABR1BCE4</accession>
<dbReference type="EMBL" id="JAWJWF010000002">
    <property type="protein sequence ID" value="KAK6637738.1"/>
    <property type="molecule type" value="Genomic_DNA"/>
</dbReference>
<proteinExistence type="predicted"/>
<dbReference type="Proteomes" id="UP001359485">
    <property type="component" value="Unassembled WGS sequence"/>
</dbReference>
<evidence type="ECO:0000313" key="2">
    <source>
        <dbReference type="Proteomes" id="UP001359485"/>
    </source>
</evidence>
<name>A0ABR1BCE4_POLSC</name>
<keyword evidence="2" id="KW-1185">Reference proteome</keyword>